<evidence type="ECO:0000256" key="1">
    <source>
        <dbReference type="ARBA" id="ARBA00005015"/>
    </source>
</evidence>
<dbReference type="InterPro" id="IPR013750">
    <property type="entry name" value="GHMP_kinase_C_dom"/>
</dbReference>
<dbReference type="PANTHER" id="PTHR20861">
    <property type="entry name" value="HOMOSERINE/4-DIPHOSPHOCYTIDYL-2-C-METHYL-D-ERYTHRITOL KINASE"/>
    <property type="match status" value="1"/>
</dbReference>
<evidence type="ECO:0000256" key="4">
    <source>
        <dbReference type="ARBA" id="ARBA00017858"/>
    </source>
</evidence>
<comment type="subcellular location">
    <subcellularLocation>
        <location evidence="13">Cytoplasm</location>
    </subcellularLocation>
</comment>
<dbReference type="GO" id="GO:0005524">
    <property type="term" value="F:ATP binding"/>
    <property type="evidence" value="ECO:0007669"/>
    <property type="project" value="UniProtKB-UniRule"/>
</dbReference>
<dbReference type="SUPFAM" id="SSF54211">
    <property type="entry name" value="Ribosomal protein S5 domain 2-like"/>
    <property type="match status" value="1"/>
</dbReference>
<evidence type="ECO:0000256" key="2">
    <source>
        <dbReference type="ARBA" id="ARBA00007370"/>
    </source>
</evidence>
<feature type="binding site" evidence="13">
    <location>
        <begin position="83"/>
        <end position="93"/>
    </location>
    <ligand>
        <name>ATP</name>
        <dbReference type="ChEBI" id="CHEBI:30616"/>
    </ligand>
</feature>
<dbReference type="PROSITE" id="PS00627">
    <property type="entry name" value="GHMP_KINASES_ATP"/>
    <property type="match status" value="1"/>
</dbReference>
<dbReference type="GO" id="GO:0009088">
    <property type="term" value="P:threonine biosynthetic process"/>
    <property type="evidence" value="ECO:0007669"/>
    <property type="project" value="UniProtKB-UniRule"/>
</dbReference>
<dbReference type="PANTHER" id="PTHR20861:SF1">
    <property type="entry name" value="HOMOSERINE KINASE"/>
    <property type="match status" value="1"/>
</dbReference>
<comment type="pathway">
    <text evidence="1 13">Amino-acid biosynthesis; L-threonine biosynthesis; L-threonine from L-aspartate: step 4/5.</text>
</comment>
<evidence type="ECO:0000256" key="12">
    <source>
        <dbReference type="ARBA" id="ARBA00049954"/>
    </source>
</evidence>
<gene>
    <name evidence="13" type="primary">thrB</name>
    <name evidence="16" type="ORF">A6J77_001490</name>
</gene>
<organism evidence="16 17">
    <name type="scientific">Aerococcus viridans</name>
    <dbReference type="NCBI Taxonomy" id="1377"/>
    <lineage>
        <taxon>Bacteria</taxon>
        <taxon>Bacillati</taxon>
        <taxon>Bacillota</taxon>
        <taxon>Bacilli</taxon>
        <taxon>Lactobacillales</taxon>
        <taxon>Aerococcaceae</taxon>
        <taxon>Aerococcus</taxon>
    </lineage>
</organism>
<dbReference type="SUPFAM" id="SSF55060">
    <property type="entry name" value="GHMP Kinase, C-terminal domain"/>
    <property type="match status" value="1"/>
</dbReference>
<name>A0A2J9PLS0_9LACT</name>
<dbReference type="UniPathway" id="UPA00050">
    <property type="reaction ID" value="UER00064"/>
</dbReference>
<dbReference type="Proteomes" id="UP000192813">
    <property type="component" value="Unassembled WGS sequence"/>
</dbReference>
<evidence type="ECO:0000256" key="13">
    <source>
        <dbReference type="HAMAP-Rule" id="MF_00384"/>
    </source>
</evidence>
<evidence type="ECO:0000313" key="17">
    <source>
        <dbReference type="Proteomes" id="UP000192813"/>
    </source>
</evidence>
<keyword evidence="8 13" id="KW-0547">Nucleotide-binding</keyword>
<evidence type="ECO:0000256" key="6">
    <source>
        <dbReference type="ARBA" id="ARBA00022679"/>
    </source>
</evidence>
<keyword evidence="7 13" id="KW-0791">Threonine biosynthesis</keyword>
<evidence type="ECO:0000256" key="3">
    <source>
        <dbReference type="ARBA" id="ARBA00012078"/>
    </source>
</evidence>
<keyword evidence="9 13" id="KW-0418">Kinase</keyword>
<sequence>MVEKVRVKVPATSANMGPGFDSIGVAVSLYLTVDILSPSEQWQIDHDLGEGIPTDASNMVIETILRFAPDAKPHHLNMTSDIPTARGLGSSSSAIVAGIAIAEILAGATWTMDEKINMANEIEGHPDNIAPALAGGLVVSVAMDLTHVLWTKSLLDDVHFIATVPNRELLTKEARAVLPKGLVFADAVRANGIGNVFVSKLLEGDIESVGTLMEMDQLHEPFRAQLVPELGQIRQALSTVDGVYGTYLSGAGPTIMTLVQASASDQIVEAINQLNLDAQIKTLDFASDGVIVEDM</sequence>
<dbReference type="NCBIfam" id="TIGR00191">
    <property type="entry name" value="thrB"/>
    <property type="match status" value="1"/>
</dbReference>
<keyword evidence="13" id="KW-0963">Cytoplasm</keyword>
<dbReference type="Gene3D" id="3.30.230.10">
    <property type="match status" value="1"/>
</dbReference>
<evidence type="ECO:0000256" key="11">
    <source>
        <dbReference type="ARBA" id="ARBA00049375"/>
    </source>
</evidence>
<dbReference type="InterPro" id="IPR006203">
    <property type="entry name" value="GHMP_knse_ATP-bd_CS"/>
</dbReference>
<dbReference type="InterPro" id="IPR000870">
    <property type="entry name" value="Homoserine_kinase"/>
</dbReference>
<keyword evidence="6 13" id="KW-0808">Transferase</keyword>
<dbReference type="Pfam" id="PF00288">
    <property type="entry name" value="GHMP_kinases_N"/>
    <property type="match status" value="1"/>
</dbReference>
<dbReference type="Gene3D" id="3.30.70.890">
    <property type="entry name" value="GHMP kinase, C-terminal domain"/>
    <property type="match status" value="1"/>
</dbReference>
<dbReference type="AlphaFoldDB" id="A0A2J9PLS0"/>
<dbReference type="InterPro" id="IPR036554">
    <property type="entry name" value="GHMP_kinase_C_sf"/>
</dbReference>
<protein>
    <recommendedName>
        <fullName evidence="4 13">Homoserine kinase</fullName>
        <shortName evidence="13">HK</shortName>
        <shortName evidence="13">HSK</shortName>
        <ecNumber evidence="3 13">2.7.1.39</ecNumber>
    </recommendedName>
</protein>
<dbReference type="GO" id="GO:0004413">
    <property type="term" value="F:homoserine kinase activity"/>
    <property type="evidence" value="ECO:0007669"/>
    <property type="project" value="UniProtKB-UniRule"/>
</dbReference>
<comment type="similarity">
    <text evidence="2 13">Belongs to the GHMP kinase family. Homoserine kinase subfamily.</text>
</comment>
<dbReference type="RefSeq" id="WP_083067752.1">
    <property type="nucleotide sequence ID" value="NZ_JALXKY010000005.1"/>
</dbReference>
<evidence type="ECO:0000256" key="8">
    <source>
        <dbReference type="ARBA" id="ARBA00022741"/>
    </source>
</evidence>
<keyword evidence="10 13" id="KW-0067">ATP-binding</keyword>
<evidence type="ECO:0000256" key="9">
    <source>
        <dbReference type="ARBA" id="ARBA00022777"/>
    </source>
</evidence>
<evidence type="ECO:0000259" key="15">
    <source>
        <dbReference type="Pfam" id="PF08544"/>
    </source>
</evidence>
<dbReference type="EMBL" id="NBTM02000001">
    <property type="protein sequence ID" value="PNL90991.1"/>
    <property type="molecule type" value="Genomic_DNA"/>
</dbReference>
<comment type="catalytic activity">
    <reaction evidence="11 13">
        <text>L-homoserine + ATP = O-phospho-L-homoserine + ADP + H(+)</text>
        <dbReference type="Rhea" id="RHEA:13985"/>
        <dbReference type="ChEBI" id="CHEBI:15378"/>
        <dbReference type="ChEBI" id="CHEBI:30616"/>
        <dbReference type="ChEBI" id="CHEBI:57476"/>
        <dbReference type="ChEBI" id="CHEBI:57590"/>
        <dbReference type="ChEBI" id="CHEBI:456216"/>
        <dbReference type="EC" id="2.7.1.39"/>
    </reaction>
</comment>
<dbReference type="InterPro" id="IPR006204">
    <property type="entry name" value="GHMP_kinase_N_dom"/>
</dbReference>
<evidence type="ECO:0000259" key="14">
    <source>
        <dbReference type="Pfam" id="PF00288"/>
    </source>
</evidence>
<dbReference type="EC" id="2.7.1.39" evidence="3 13"/>
<evidence type="ECO:0000256" key="10">
    <source>
        <dbReference type="ARBA" id="ARBA00022840"/>
    </source>
</evidence>
<dbReference type="InterPro" id="IPR020568">
    <property type="entry name" value="Ribosomal_Su5_D2-typ_SF"/>
</dbReference>
<dbReference type="PRINTS" id="PR00958">
    <property type="entry name" value="HOMSERKINASE"/>
</dbReference>
<feature type="domain" description="GHMP kinase N-terminal" evidence="14">
    <location>
        <begin position="59"/>
        <end position="136"/>
    </location>
</feature>
<dbReference type="Pfam" id="PF08544">
    <property type="entry name" value="GHMP_kinases_C"/>
    <property type="match status" value="1"/>
</dbReference>
<reference evidence="17" key="1">
    <citation type="submission" date="2017-12" db="EMBL/GenBank/DDBJ databases">
        <title>FDA dAtabase for Regulatory Grade micrObial Sequences (FDA-ARGOS): Supporting development and validation of Infectious Disease Dx tests.</title>
        <authorList>
            <person name="Hoffmann M."/>
            <person name="Allard M."/>
            <person name="Evans P."/>
            <person name="Brown E."/>
            <person name="Tallon L."/>
            <person name="Sadzewicz L."/>
            <person name="Sengamalay N."/>
            <person name="Ott S."/>
            <person name="Godinez A."/>
            <person name="Nagaraj S."/>
            <person name="Vavikolanu K."/>
            <person name="Aluvathingal J."/>
            <person name="Nadendla S."/>
            <person name="Sichtig H."/>
        </authorList>
    </citation>
    <scope>NUCLEOTIDE SEQUENCE [LARGE SCALE GENOMIC DNA]</scope>
    <source>
        <strain evidence="17">FDAARGOS_249</strain>
    </source>
</reference>
<dbReference type="HAMAP" id="MF_00384">
    <property type="entry name" value="Homoser_kinase"/>
    <property type="match status" value="1"/>
</dbReference>
<accession>A0A2J9PLS0</accession>
<dbReference type="GO" id="GO:0005737">
    <property type="term" value="C:cytoplasm"/>
    <property type="evidence" value="ECO:0007669"/>
    <property type="project" value="UniProtKB-SubCell"/>
</dbReference>
<comment type="function">
    <text evidence="12 13">Catalyzes the ATP-dependent phosphorylation of L-homoserine to L-homoserine phosphate.</text>
</comment>
<evidence type="ECO:0000256" key="5">
    <source>
        <dbReference type="ARBA" id="ARBA00022605"/>
    </source>
</evidence>
<dbReference type="InterPro" id="IPR014721">
    <property type="entry name" value="Ribsml_uS5_D2-typ_fold_subgr"/>
</dbReference>
<proteinExistence type="inferred from homology"/>
<keyword evidence="5 13" id="KW-0028">Amino-acid biosynthesis</keyword>
<evidence type="ECO:0000313" key="16">
    <source>
        <dbReference type="EMBL" id="PNL90991.1"/>
    </source>
</evidence>
<feature type="domain" description="GHMP kinase C-terminal" evidence="15">
    <location>
        <begin position="198"/>
        <end position="273"/>
    </location>
</feature>
<dbReference type="PIRSF" id="PIRSF000676">
    <property type="entry name" value="Homoser_kin"/>
    <property type="match status" value="1"/>
</dbReference>
<comment type="caution">
    <text evidence="16">The sequence shown here is derived from an EMBL/GenBank/DDBJ whole genome shotgun (WGS) entry which is preliminary data.</text>
</comment>
<evidence type="ECO:0000256" key="7">
    <source>
        <dbReference type="ARBA" id="ARBA00022697"/>
    </source>
</evidence>